<evidence type="ECO:0000256" key="1">
    <source>
        <dbReference type="PROSITE-ProRule" id="PRU00339"/>
    </source>
</evidence>
<reference evidence="3 4" key="1">
    <citation type="submission" date="2022-10" db="EMBL/GenBank/DDBJ databases">
        <title>Draft genome sequence of Streptomyces sp. YSPA8.</title>
        <authorList>
            <person name="Moriuchi R."/>
            <person name="Dohra H."/>
            <person name="Yamamura H."/>
            <person name="Kodani S."/>
        </authorList>
    </citation>
    <scope>NUCLEOTIDE SEQUENCE [LARGE SCALE GENOMIC DNA]</scope>
    <source>
        <strain evidence="3 4">YSPA8</strain>
    </source>
</reference>
<sequence length="210" mass="22492">MWTGVGAALALAAGAVVWGAMTYADPASDDAAPGRVKNDRLRTDALLHSGLLQVRHQDIPNAKATFRRVLALDPENKFAWYNLGVLAQNEGHRADAHHAYDAALKSDASYTSALFNKALLLETSDPDAALTLLRRAVAADPKASTAHFHIGATLARKGRDEQARDAYRRAVGLDPSLRPRVPEAYRDSVAPSPSSDESTEAAVNSETPGR</sequence>
<name>A0ABQ5NT07_9ACTN</name>
<gene>
    <name evidence="3" type="ORF">SYYSPA8_03355</name>
</gene>
<keyword evidence="4" id="KW-1185">Reference proteome</keyword>
<protein>
    <submittedName>
        <fullName evidence="3">Tetratricopeptide repeat protein</fullName>
    </submittedName>
</protein>
<comment type="caution">
    <text evidence="3">The sequence shown here is derived from an EMBL/GenBank/DDBJ whole genome shotgun (WGS) entry which is preliminary data.</text>
</comment>
<feature type="compositionally biased region" description="Polar residues" evidence="2">
    <location>
        <begin position="191"/>
        <end position="210"/>
    </location>
</feature>
<dbReference type="Proteomes" id="UP001291653">
    <property type="component" value="Unassembled WGS sequence"/>
</dbReference>
<proteinExistence type="predicted"/>
<dbReference type="PROSITE" id="PS50005">
    <property type="entry name" value="TPR"/>
    <property type="match status" value="2"/>
</dbReference>
<organism evidence="3 4">
    <name type="scientific">Streptomyces yaizuensis</name>
    <dbReference type="NCBI Taxonomy" id="2989713"/>
    <lineage>
        <taxon>Bacteria</taxon>
        <taxon>Bacillati</taxon>
        <taxon>Actinomycetota</taxon>
        <taxon>Actinomycetes</taxon>
        <taxon>Kitasatosporales</taxon>
        <taxon>Streptomycetaceae</taxon>
        <taxon>Streptomyces</taxon>
    </lineage>
</organism>
<evidence type="ECO:0000256" key="2">
    <source>
        <dbReference type="SAM" id="MobiDB-lite"/>
    </source>
</evidence>
<feature type="repeat" description="TPR" evidence="1">
    <location>
        <begin position="43"/>
        <end position="76"/>
    </location>
</feature>
<dbReference type="SUPFAM" id="SSF48452">
    <property type="entry name" value="TPR-like"/>
    <property type="match status" value="1"/>
</dbReference>
<evidence type="ECO:0000313" key="3">
    <source>
        <dbReference type="EMBL" id="GLF93290.1"/>
    </source>
</evidence>
<dbReference type="Gene3D" id="1.25.40.10">
    <property type="entry name" value="Tetratricopeptide repeat domain"/>
    <property type="match status" value="2"/>
</dbReference>
<dbReference type="SMART" id="SM00028">
    <property type="entry name" value="TPR"/>
    <property type="match status" value="4"/>
</dbReference>
<keyword evidence="1" id="KW-0802">TPR repeat</keyword>
<evidence type="ECO:0000313" key="4">
    <source>
        <dbReference type="Proteomes" id="UP001291653"/>
    </source>
</evidence>
<dbReference type="RefSeq" id="WP_323445371.1">
    <property type="nucleotide sequence ID" value="NZ_BSBI01000001.1"/>
</dbReference>
<feature type="repeat" description="TPR" evidence="1">
    <location>
        <begin position="144"/>
        <end position="177"/>
    </location>
</feature>
<dbReference type="InterPro" id="IPR052943">
    <property type="entry name" value="TMTC_O-mannosyl-trnsfr"/>
</dbReference>
<dbReference type="Pfam" id="PF13432">
    <property type="entry name" value="TPR_16"/>
    <property type="match status" value="2"/>
</dbReference>
<dbReference type="InterPro" id="IPR019734">
    <property type="entry name" value="TPR_rpt"/>
</dbReference>
<feature type="region of interest" description="Disordered" evidence="2">
    <location>
        <begin position="171"/>
        <end position="210"/>
    </location>
</feature>
<dbReference type="PANTHER" id="PTHR44809">
    <property type="match status" value="1"/>
</dbReference>
<dbReference type="PANTHER" id="PTHR44809:SF1">
    <property type="entry name" value="PROTEIN O-MANNOSYL-TRANSFERASE TMTC1"/>
    <property type="match status" value="1"/>
</dbReference>
<dbReference type="EMBL" id="BSBI01000001">
    <property type="protein sequence ID" value="GLF93290.1"/>
    <property type="molecule type" value="Genomic_DNA"/>
</dbReference>
<dbReference type="InterPro" id="IPR011990">
    <property type="entry name" value="TPR-like_helical_dom_sf"/>
</dbReference>
<accession>A0ABQ5NT07</accession>